<dbReference type="PANTHER" id="PTHR43115:SF4">
    <property type="entry name" value="DEHYDROGENASE_REDUCTASE SDR FAMILY MEMBER 11"/>
    <property type="match status" value="1"/>
</dbReference>
<dbReference type="InterPro" id="IPR036291">
    <property type="entry name" value="NAD(P)-bd_dom_sf"/>
</dbReference>
<protein>
    <submittedName>
        <fullName evidence="5">SDR family NAD(P)-dependent oxidoreductase</fullName>
    </submittedName>
</protein>
<evidence type="ECO:0000256" key="3">
    <source>
        <dbReference type="RuleBase" id="RU000363"/>
    </source>
</evidence>
<comment type="caution">
    <text evidence="5">The sequence shown here is derived from an EMBL/GenBank/DDBJ whole genome shotgun (WGS) entry which is preliminary data.</text>
</comment>
<dbReference type="InterPro" id="IPR020904">
    <property type="entry name" value="Sc_DH/Rdtase_CS"/>
</dbReference>
<keyword evidence="2" id="KW-0560">Oxidoreductase</keyword>
<accession>A0ABV6AUJ3</accession>
<reference evidence="5 6" key="1">
    <citation type="submission" date="2024-09" db="EMBL/GenBank/DDBJ databases">
        <authorList>
            <person name="Sun Q."/>
            <person name="Mori K."/>
        </authorList>
    </citation>
    <scope>NUCLEOTIDE SEQUENCE [LARGE SCALE GENOMIC DNA]</scope>
    <source>
        <strain evidence="5 6">JCM 13503</strain>
    </source>
</reference>
<dbReference type="SMART" id="SM00822">
    <property type="entry name" value="PKS_KR"/>
    <property type="match status" value="1"/>
</dbReference>
<feature type="domain" description="Ketoreductase" evidence="4">
    <location>
        <begin position="21"/>
        <end position="205"/>
    </location>
</feature>
<sequence>MQQTNGQPTTGQQPIGKLSGKIALVTGASSGIGAATALALAQEGAAVALVARRQDRLEQVAQTIQDAGGRAAVIVADIAQPEQARNAVAQTVSQLGGLDILVNNAGLMLLGPVAGADSDDWHRMMDLNVLALMHLTQAAVEVMKPKQSGHIVNISSVSGRGASPTSAGYSATKWAVGGFSEGLRQEVRLDRIRVTVIEPGVVATELTDHITHQDTKTTYESRISTMVPLEAEDIAAAVVYATTQPERVNVNQLLIRPLDQG</sequence>
<evidence type="ECO:0000256" key="2">
    <source>
        <dbReference type="ARBA" id="ARBA00023002"/>
    </source>
</evidence>
<dbReference type="Pfam" id="PF00106">
    <property type="entry name" value="adh_short"/>
    <property type="match status" value="1"/>
</dbReference>
<dbReference type="PRINTS" id="PR00081">
    <property type="entry name" value="GDHRDH"/>
</dbReference>
<organism evidence="5 6">
    <name type="scientific">Deinococcus oregonensis</name>
    <dbReference type="NCBI Taxonomy" id="1805970"/>
    <lineage>
        <taxon>Bacteria</taxon>
        <taxon>Thermotogati</taxon>
        <taxon>Deinococcota</taxon>
        <taxon>Deinococci</taxon>
        <taxon>Deinococcales</taxon>
        <taxon>Deinococcaceae</taxon>
        <taxon>Deinococcus</taxon>
    </lineage>
</organism>
<evidence type="ECO:0000313" key="6">
    <source>
        <dbReference type="Proteomes" id="UP001589733"/>
    </source>
</evidence>
<keyword evidence="6" id="KW-1185">Reference proteome</keyword>
<name>A0ABV6AUJ3_9DEIO</name>
<dbReference type="PRINTS" id="PR00080">
    <property type="entry name" value="SDRFAMILY"/>
</dbReference>
<proteinExistence type="inferred from homology"/>
<evidence type="ECO:0000256" key="1">
    <source>
        <dbReference type="ARBA" id="ARBA00006484"/>
    </source>
</evidence>
<gene>
    <name evidence="5" type="ORF">ACFFLM_04130</name>
</gene>
<dbReference type="PANTHER" id="PTHR43115">
    <property type="entry name" value="DEHYDROGENASE/REDUCTASE SDR FAMILY MEMBER 11"/>
    <property type="match status" value="1"/>
</dbReference>
<dbReference type="InterPro" id="IPR057326">
    <property type="entry name" value="KR_dom"/>
</dbReference>
<dbReference type="EMBL" id="JBHLYR010000013">
    <property type="protein sequence ID" value="MFB9991172.1"/>
    <property type="molecule type" value="Genomic_DNA"/>
</dbReference>
<dbReference type="Proteomes" id="UP001589733">
    <property type="component" value="Unassembled WGS sequence"/>
</dbReference>
<evidence type="ECO:0000259" key="4">
    <source>
        <dbReference type="SMART" id="SM00822"/>
    </source>
</evidence>
<dbReference type="RefSeq" id="WP_380005836.1">
    <property type="nucleotide sequence ID" value="NZ_JBHLYR010000013.1"/>
</dbReference>
<evidence type="ECO:0000313" key="5">
    <source>
        <dbReference type="EMBL" id="MFB9991172.1"/>
    </source>
</evidence>
<dbReference type="SUPFAM" id="SSF51735">
    <property type="entry name" value="NAD(P)-binding Rossmann-fold domains"/>
    <property type="match status" value="1"/>
</dbReference>
<dbReference type="InterPro" id="IPR002347">
    <property type="entry name" value="SDR_fam"/>
</dbReference>
<comment type="similarity">
    <text evidence="1 3">Belongs to the short-chain dehydrogenases/reductases (SDR) family.</text>
</comment>
<dbReference type="Gene3D" id="3.40.50.720">
    <property type="entry name" value="NAD(P)-binding Rossmann-like Domain"/>
    <property type="match status" value="1"/>
</dbReference>
<dbReference type="PROSITE" id="PS00061">
    <property type="entry name" value="ADH_SHORT"/>
    <property type="match status" value="1"/>
</dbReference>